<comment type="similarity">
    <text evidence="5">Belongs to the MIP/aquaporin (TC 1.A.8) family.</text>
</comment>
<evidence type="ECO:0000256" key="3">
    <source>
        <dbReference type="ARBA" id="ARBA00022989"/>
    </source>
</evidence>
<dbReference type="PIRSF" id="PIRSF017529">
    <property type="entry name" value="Aquaporin_11/12"/>
    <property type="match status" value="1"/>
</dbReference>
<evidence type="ECO:0000256" key="4">
    <source>
        <dbReference type="ARBA" id="ARBA00023136"/>
    </source>
</evidence>
<dbReference type="SUPFAM" id="SSF81338">
    <property type="entry name" value="Aquaporin-like"/>
    <property type="match status" value="1"/>
</dbReference>
<feature type="transmembrane region" description="Helical" evidence="5">
    <location>
        <begin position="244"/>
        <end position="264"/>
    </location>
</feature>
<accession>A0AAV2PVA7</accession>
<keyword evidence="4 5" id="KW-0472">Membrane</keyword>
<gene>
    <name evidence="6" type="ORF">MNOR_LOCUS4278</name>
</gene>
<dbReference type="Proteomes" id="UP001497623">
    <property type="component" value="Unassembled WGS sequence"/>
</dbReference>
<sequence>MLADILHYVLHFFGMCQELSILVSTLTIITQMAISHFIRGQISRKLQNETLKEILLEFVASAELTGTAYELMIITNNYTKYGYGVFLFLMQIWWGKSWAPATACTYSLLEEYVEVGTNTQTMILKMVAQILGGIVSFRWVRPIWQLQLTATHIGAEEPLIDMCLADLAVPLLVGFTIEMLMTCACRLFSRGLGELQPNFAPAIDSFFATAMVLWALETSGGYFNPILALVKLGCEGHTNIEHVFVYWAGSILGSMLSIILWKIAPFKRTEEKDKEE</sequence>
<comment type="subcellular location">
    <subcellularLocation>
        <location evidence="1">Membrane</location>
        <topology evidence="1">Multi-pass membrane protein</topology>
    </subcellularLocation>
</comment>
<dbReference type="GO" id="GO:0015267">
    <property type="term" value="F:channel activity"/>
    <property type="evidence" value="ECO:0007669"/>
    <property type="project" value="TreeGrafter"/>
</dbReference>
<dbReference type="Gene3D" id="1.20.1080.10">
    <property type="entry name" value="Glycerol uptake facilitator protein"/>
    <property type="match status" value="1"/>
</dbReference>
<evidence type="ECO:0000256" key="5">
    <source>
        <dbReference type="PIRNR" id="PIRNR017529"/>
    </source>
</evidence>
<proteinExistence type="inferred from homology"/>
<protein>
    <recommendedName>
        <fullName evidence="5">Aquaporin</fullName>
    </recommendedName>
</protein>
<reference evidence="6 7" key="1">
    <citation type="submission" date="2024-05" db="EMBL/GenBank/DDBJ databases">
        <authorList>
            <person name="Wallberg A."/>
        </authorList>
    </citation>
    <scope>NUCLEOTIDE SEQUENCE [LARGE SCALE GENOMIC DNA]</scope>
</reference>
<comment type="caution">
    <text evidence="6">The sequence shown here is derived from an EMBL/GenBank/DDBJ whole genome shotgun (WGS) entry which is preliminary data.</text>
</comment>
<feature type="transmembrane region" description="Helical" evidence="5">
    <location>
        <begin position="20"/>
        <end position="38"/>
    </location>
</feature>
<dbReference type="GO" id="GO:0005737">
    <property type="term" value="C:cytoplasm"/>
    <property type="evidence" value="ECO:0007669"/>
    <property type="project" value="TreeGrafter"/>
</dbReference>
<evidence type="ECO:0000313" key="7">
    <source>
        <dbReference type="Proteomes" id="UP001497623"/>
    </source>
</evidence>
<dbReference type="PANTHER" id="PTHR21191:SF16">
    <property type="entry name" value="AQUAPORIN"/>
    <property type="match status" value="1"/>
</dbReference>
<evidence type="ECO:0000313" key="6">
    <source>
        <dbReference type="EMBL" id="CAL4064820.1"/>
    </source>
</evidence>
<evidence type="ECO:0000256" key="1">
    <source>
        <dbReference type="ARBA" id="ARBA00004141"/>
    </source>
</evidence>
<keyword evidence="2 5" id="KW-0812">Transmembrane</keyword>
<name>A0AAV2PVA7_MEGNR</name>
<organism evidence="6 7">
    <name type="scientific">Meganyctiphanes norvegica</name>
    <name type="common">Northern krill</name>
    <name type="synonym">Thysanopoda norvegica</name>
    <dbReference type="NCBI Taxonomy" id="48144"/>
    <lineage>
        <taxon>Eukaryota</taxon>
        <taxon>Metazoa</taxon>
        <taxon>Ecdysozoa</taxon>
        <taxon>Arthropoda</taxon>
        <taxon>Crustacea</taxon>
        <taxon>Multicrustacea</taxon>
        <taxon>Malacostraca</taxon>
        <taxon>Eumalacostraca</taxon>
        <taxon>Eucarida</taxon>
        <taxon>Euphausiacea</taxon>
        <taxon>Euphausiidae</taxon>
        <taxon>Meganyctiphanes</taxon>
    </lineage>
</organism>
<dbReference type="AlphaFoldDB" id="A0AAV2PVA7"/>
<keyword evidence="7" id="KW-1185">Reference proteome</keyword>
<comment type="caution">
    <text evidence="5">Lacks conserved residue(s) required for the propagation of feature annotation.</text>
</comment>
<dbReference type="InterPro" id="IPR051883">
    <property type="entry name" value="AQP11/12_channel"/>
</dbReference>
<dbReference type="InterPro" id="IPR023271">
    <property type="entry name" value="Aquaporin-like"/>
</dbReference>
<evidence type="ECO:0000256" key="2">
    <source>
        <dbReference type="ARBA" id="ARBA00022692"/>
    </source>
</evidence>
<dbReference type="InterPro" id="IPR016697">
    <property type="entry name" value="Aquaporin_11/12"/>
</dbReference>
<keyword evidence="3 5" id="KW-1133">Transmembrane helix</keyword>
<dbReference type="EMBL" id="CAXKWB010001554">
    <property type="protein sequence ID" value="CAL4064820.1"/>
    <property type="molecule type" value="Genomic_DNA"/>
</dbReference>
<dbReference type="GO" id="GO:0016020">
    <property type="term" value="C:membrane"/>
    <property type="evidence" value="ECO:0007669"/>
    <property type="project" value="UniProtKB-SubCell"/>
</dbReference>
<dbReference type="PANTHER" id="PTHR21191">
    <property type="entry name" value="AQUAPORIN"/>
    <property type="match status" value="1"/>
</dbReference>